<dbReference type="Pfam" id="PF01966">
    <property type="entry name" value="HD"/>
    <property type="match status" value="1"/>
</dbReference>
<reference evidence="4" key="2">
    <citation type="submission" date="2021-04" db="EMBL/GenBank/DDBJ databases">
        <authorList>
            <person name="Gilroy R."/>
        </authorList>
    </citation>
    <scope>NUCLEOTIDE SEQUENCE</scope>
    <source>
        <strain evidence="4">ChiBcolR8-3208</strain>
    </source>
</reference>
<dbReference type="NCBIfam" id="NF002327">
    <property type="entry name" value="PRK01286.1-2"/>
    <property type="match status" value="1"/>
</dbReference>
<dbReference type="InterPro" id="IPR006674">
    <property type="entry name" value="HD_domain"/>
</dbReference>
<evidence type="ECO:0000313" key="5">
    <source>
        <dbReference type="Proteomes" id="UP000824214"/>
    </source>
</evidence>
<gene>
    <name evidence="4" type="ORF">H9942_01985</name>
</gene>
<dbReference type="InterPro" id="IPR051094">
    <property type="entry name" value="Diverse_Catalytic_Enzymes"/>
</dbReference>
<dbReference type="PANTHER" id="PTHR35795:SF1">
    <property type="entry name" value="BIS(5'-NUCLEOSYL)-TETRAPHOSPHATASE, SYMMETRICAL"/>
    <property type="match status" value="1"/>
</dbReference>
<dbReference type="Gene3D" id="1.10.3210.10">
    <property type="entry name" value="Hypothetical protein af1432"/>
    <property type="match status" value="1"/>
</dbReference>
<dbReference type="InterPro" id="IPR023023">
    <property type="entry name" value="dNTPase_2"/>
</dbReference>
<dbReference type="CDD" id="cd00077">
    <property type="entry name" value="HDc"/>
    <property type="match status" value="1"/>
</dbReference>
<feature type="domain" description="HD" evidence="3">
    <location>
        <begin position="75"/>
        <end position="186"/>
    </location>
</feature>
<dbReference type="InterPro" id="IPR003607">
    <property type="entry name" value="HD/PDEase_dom"/>
</dbReference>
<dbReference type="InterPro" id="IPR026875">
    <property type="entry name" value="PHydrolase_assoc_dom"/>
</dbReference>
<evidence type="ECO:0000259" key="3">
    <source>
        <dbReference type="PROSITE" id="PS51831"/>
    </source>
</evidence>
<protein>
    <recommendedName>
        <fullName evidence="2">Deoxyguanosinetriphosphate triphosphohydrolase-like protein</fullName>
    </recommendedName>
</protein>
<dbReference type="Pfam" id="PF13286">
    <property type="entry name" value="HD_assoc"/>
    <property type="match status" value="1"/>
</dbReference>
<organism evidence="4 5">
    <name type="scientific">Candidatus Acutalibacter ornithocaccae</name>
    <dbReference type="NCBI Taxonomy" id="2838416"/>
    <lineage>
        <taxon>Bacteria</taxon>
        <taxon>Bacillati</taxon>
        <taxon>Bacillota</taxon>
        <taxon>Clostridia</taxon>
        <taxon>Eubacteriales</taxon>
        <taxon>Acutalibacteraceae</taxon>
        <taxon>Acutalibacter</taxon>
    </lineage>
</organism>
<keyword evidence="1 2" id="KW-0378">Hydrolase</keyword>
<dbReference type="AlphaFoldDB" id="A0A9D2LX10"/>
<evidence type="ECO:0000313" key="4">
    <source>
        <dbReference type="EMBL" id="HJB36823.1"/>
    </source>
</evidence>
<dbReference type="Proteomes" id="UP000824214">
    <property type="component" value="Unassembled WGS sequence"/>
</dbReference>
<evidence type="ECO:0000256" key="1">
    <source>
        <dbReference type="ARBA" id="ARBA00022801"/>
    </source>
</evidence>
<accession>A0A9D2LX10</accession>
<sequence>MTIREQTQQLERQTLAPWAAFSQETRGRQRPEEECEMRTPYQRDRDRIIHCKSFRRLKHKTQVFLSPEGDHYRTRLTHTLEVAQIARTIARALRLNEDLTEAVALAHDLGHTPFGHAGERALNALLPHGFRHYEQSLRVVERLEKDGRGLNLTYEVRNGVLCHTTGLEADTAEGRIIRWADKIAYINHDIDDAIRAGVLREEDIPRAITQVLGDSKTKRITALIRSVVENSREGAIAMDPATYQAYTELEAFMYQAVYLNEYAKKEERKVPHIIQSLFVHFRNPDHLPDYMQKIAEEEGVDTASCDYVAGMTDHYAVACYQELFIPKAWNLGLGH</sequence>
<comment type="caution">
    <text evidence="4">The sequence shown here is derived from an EMBL/GenBank/DDBJ whole genome shotgun (WGS) entry which is preliminary data.</text>
</comment>
<proteinExistence type="inferred from homology"/>
<dbReference type="HAMAP" id="MF_01212">
    <property type="entry name" value="dGTPase_type2"/>
    <property type="match status" value="1"/>
</dbReference>
<dbReference type="EMBL" id="DWXZ01000033">
    <property type="protein sequence ID" value="HJB36823.1"/>
    <property type="molecule type" value="Genomic_DNA"/>
</dbReference>
<comment type="similarity">
    <text evidence="2">Belongs to the dGTPase family. Type 2 subfamily.</text>
</comment>
<dbReference type="SMART" id="SM00471">
    <property type="entry name" value="HDc"/>
    <property type="match status" value="1"/>
</dbReference>
<evidence type="ECO:0000256" key="2">
    <source>
        <dbReference type="HAMAP-Rule" id="MF_01212"/>
    </source>
</evidence>
<dbReference type="PROSITE" id="PS51831">
    <property type="entry name" value="HD"/>
    <property type="match status" value="1"/>
</dbReference>
<dbReference type="NCBIfam" id="TIGR01353">
    <property type="entry name" value="dGTP_triPase"/>
    <property type="match status" value="1"/>
</dbReference>
<dbReference type="PANTHER" id="PTHR35795">
    <property type="entry name" value="SLR1885 PROTEIN"/>
    <property type="match status" value="1"/>
</dbReference>
<dbReference type="SUPFAM" id="SSF109604">
    <property type="entry name" value="HD-domain/PDEase-like"/>
    <property type="match status" value="1"/>
</dbReference>
<reference evidence="4" key="1">
    <citation type="journal article" date="2021" name="PeerJ">
        <title>Extensive microbial diversity within the chicken gut microbiome revealed by metagenomics and culture.</title>
        <authorList>
            <person name="Gilroy R."/>
            <person name="Ravi A."/>
            <person name="Getino M."/>
            <person name="Pursley I."/>
            <person name="Horton D.L."/>
            <person name="Alikhan N.F."/>
            <person name="Baker D."/>
            <person name="Gharbi K."/>
            <person name="Hall N."/>
            <person name="Watson M."/>
            <person name="Adriaenssens E.M."/>
            <person name="Foster-Nyarko E."/>
            <person name="Jarju S."/>
            <person name="Secka A."/>
            <person name="Antonio M."/>
            <person name="Oren A."/>
            <person name="Chaudhuri R.R."/>
            <person name="La Ragione R."/>
            <person name="Hildebrand F."/>
            <person name="Pallen M.J."/>
        </authorList>
    </citation>
    <scope>NUCLEOTIDE SEQUENCE</scope>
    <source>
        <strain evidence="4">ChiBcolR8-3208</strain>
    </source>
</reference>
<name>A0A9D2LX10_9FIRM</name>
<dbReference type="GO" id="GO:0016793">
    <property type="term" value="F:triphosphoric monoester hydrolase activity"/>
    <property type="evidence" value="ECO:0007669"/>
    <property type="project" value="InterPro"/>
</dbReference>
<dbReference type="InterPro" id="IPR006261">
    <property type="entry name" value="dGTPase"/>
</dbReference>